<feature type="chain" id="PRO_5030585628" evidence="2">
    <location>
        <begin position="19"/>
        <end position="171"/>
    </location>
</feature>
<dbReference type="PIRSF" id="PIRSF016919">
    <property type="entry name" value="HupE_UreJ"/>
    <property type="match status" value="1"/>
</dbReference>
<evidence type="ECO:0000256" key="2">
    <source>
        <dbReference type="SAM" id="SignalP"/>
    </source>
</evidence>
<gene>
    <name evidence="3" type="ORF">GGR23_000518</name>
</gene>
<keyword evidence="2" id="KW-0732">Signal</keyword>
<feature type="transmembrane region" description="Helical" evidence="1">
    <location>
        <begin position="59"/>
        <end position="80"/>
    </location>
</feature>
<name>A0A7W6J266_9HYPH</name>
<comment type="caution">
    <text evidence="3">The sequence shown here is derived from an EMBL/GenBank/DDBJ whole genome shotgun (WGS) entry which is preliminary data.</text>
</comment>
<feature type="transmembrane region" description="Helical" evidence="1">
    <location>
        <begin position="134"/>
        <end position="155"/>
    </location>
</feature>
<feature type="signal peptide" evidence="2">
    <location>
        <begin position="1"/>
        <end position="18"/>
    </location>
</feature>
<evidence type="ECO:0000256" key="1">
    <source>
        <dbReference type="SAM" id="Phobius"/>
    </source>
</evidence>
<protein>
    <submittedName>
        <fullName evidence="3">Urease accessory protein</fullName>
    </submittedName>
</protein>
<dbReference type="EMBL" id="JACIEZ010000001">
    <property type="protein sequence ID" value="MBB4063357.1"/>
    <property type="molecule type" value="Genomic_DNA"/>
</dbReference>
<dbReference type="Proteomes" id="UP000528286">
    <property type="component" value="Unassembled WGS sequence"/>
</dbReference>
<dbReference type="InterPro" id="IPR007038">
    <property type="entry name" value="HupE_UreJ"/>
</dbReference>
<proteinExistence type="predicted"/>
<keyword evidence="1" id="KW-1133">Transmembrane helix</keyword>
<evidence type="ECO:0000313" key="4">
    <source>
        <dbReference type="Proteomes" id="UP000528286"/>
    </source>
</evidence>
<dbReference type="AlphaFoldDB" id="A0A7W6J266"/>
<sequence length="171" mass="17021">MKKLAFLIPLLIASPAFAHGGHGAEAGLAAGLLHPLTGFDHLAAMMAAGLAASSFRSKFAAGLAAAFLAAMAGGFAVALGGVALPAVEGMILLSVAVIAGLALLPQRYPASLALFAGFALFHGHAHGLETSGDPASFALGFLVTSATLIATGFLAGRLLRRASPVLLPAIR</sequence>
<feature type="transmembrane region" description="Helical" evidence="1">
    <location>
        <begin position="86"/>
        <end position="104"/>
    </location>
</feature>
<evidence type="ECO:0000313" key="3">
    <source>
        <dbReference type="EMBL" id="MBB4063357.1"/>
    </source>
</evidence>
<organism evidence="3 4">
    <name type="scientific">Gellertiella hungarica</name>
    <dbReference type="NCBI Taxonomy" id="1572859"/>
    <lineage>
        <taxon>Bacteria</taxon>
        <taxon>Pseudomonadati</taxon>
        <taxon>Pseudomonadota</taxon>
        <taxon>Alphaproteobacteria</taxon>
        <taxon>Hyphomicrobiales</taxon>
        <taxon>Rhizobiaceae</taxon>
        <taxon>Gellertiella</taxon>
    </lineage>
</organism>
<keyword evidence="1" id="KW-0472">Membrane</keyword>
<keyword evidence="4" id="KW-1185">Reference proteome</keyword>
<keyword evidence="1" id="KW-0812">Transmembrane</keyword>
<dbReference type="RefSeq" id="WP_183364549.1">
    <property type="nucleotide sequence ID" value="NZ_JACIEZ010000001.1"/>
</dbReference>
<accession>A0A7W6J266</accession>
<dbReference type="Pfam" id="PF04955">
    <property type="entry name" value="HupE_UreJ"/>
    <property type="match status" value="1"/>
</dbReference>
<reference evidence="3 4" key="1">
    <citation type="submission" date="2020-08" db="EMBL/GenBank/DDBJ databases">
        <title>Genomic Encyclopedia of Type Strains, Phase IV (KMG-IV): sequencing the most valuable type-strain genomes for metagenomic binning, comparative biology and taxonomic classification.</title>
        <authorList>
            <person name="Goeker M."/>
        </authorList>
    </citation>
    <scope>NUCLEOTIDE SEQUENCE [LARGE SCALE GENOMIC DNA]</scope>
    <source>
        <strain evidence="3 4">DSM 29853</strain>
    </source>
</reference>